<organism evidence="3 4">
    <name type="scientific">Streptomyces luteoverticillatus</name>
    <name type="common">Streptoverticillium luteoverticillatus</name>
    <dbReference type="NCBI Taxonomy" id="66425"/>
    <lineage>
        <taxon>Bacteria</taxon>
        <taxon>Bacillati</taxon>
        <taxon>Actinomycetota</taxon>
        <taxon>Actinomycetes</taxon>
        <taxon>Kitasatosporales</taxon>
        <taxon>Streptomycetaceae</taxon>
        <taxon>Streptomyces</taxon>
    </lineage>
</organism>
<proteinExistence type="predicted"/>
<evidence type="ECO:0000313" key="4">
    <source>
        <dbReference type="Proteomes" id="UP000267900"/>
    </source>
</evidence>
<dbReference type="InterPro" id="IPR036365">
    <property type="entry name" value="PGBD-like_sf"/>
</dbReference>
<dbReference type="InterPro" id="IPR002477">
    <property type="entry name" value="Peptidoglycan-bd-like"/>
</dbReference>
<dbReference type="AlphaFoldDB" id="A0A3Q9FSK0"/>
<dbReference type="Proteomes" id="UP000267900">
    <property type="component" value="Chromosome"/>
</dbReference>
<dbReference type="Pfam" id="PF01471">
    <property type="entry name" value="PG_binding_1"/>
    <property type="match status" value="1"/>
</dbReference>
<dbReference type="SUPFAM" id="SSF47090">
    <property type="entry name" value="PGBD-like"/>
    <property type="match status" value="1"/>
</dbReference>
<dbReference type="OrthoDB" id="8828485at2"/>
<dbReference type="EMBL" id="CP034587">
    <property type="protein sequence ID" value="AZQ70210.1"/>
    <property type="molecule type" value="Genomic_DNA"/>
</dbReference>
<protein>
    <submittedName>
        <fullName evidence="3">Peptidoglycan-binding protein</fullName>
    </submittedName>
</protein>
<reference evidence="3 4" key="1">
    <citation type="submission" date="2018-12" db="EMBL/GenBank/DDBJ databases">
        <title>The whole draft genome of Streptomyce luteoverticillatus CGMCC 15060.</title>
        <authorList>
            <person name="Feng Z."/>
            <person name="Chen G."/>
            <person name="Zhang J."/>
            <person name="Zhu H."/>
            <person name="Yu X."/>
            <person name="Zhang W."/>
            <person name="Zhang X."/>
        </authorList>
    </citation>
    <scope>NUCLEOTIDE SEQUENCE [LARGE SCALE GENOMIC DNA]</scope>
    <source>
        <strain evidence="3 4">CGMCC 15060</strain>
    </source>
</reference>
<dbReference type="InterPro" id="IPR036366">
    <property type="entry name" value="PGBDSf"/>
</dbReference>
<feature type="domain" description="Peptidoglycan binding-like" evidence="2">
    <location>
        <begin position="64"/>
        <end position="122"/>
    </location>
</feature>
<gene>
    <name evidence="3" type="ORF">EKH77_02365</name>
</gene>
<feature type="region of interest" description="Disordered" evidence="1">
    <location>
        <begin position="1"/>
        <end position="24"/>
    </location>
</feature>
<evidence type="ECO:0000313" key="3">
    <source>
        <dbReference type="EMBL" id="AZQ70210.1"/>
    </source>
</evidence>
<dbReference type="Gene3D" id="1.10.101.10">
    <property type="entry name" value="PGBD-like superfamily/PGBD"/>
    <property type="match status" value="1"/>
</dbReference>
<keyword evidence="4" id="KW-1185">Reference proteome</keyword>
<accession>A0A3Q9FSK0</accession>
<sequence length="452" mass="48787">MELTQGSTHPEAHRRRSPSSASCPGRHYAQGFITMVLRCPRFAGDPVLEACLAGTHRMFRPEQGLAVKRVQAALIALGRPVGPAGDDGFFGPDTGAAVSAYKDAKGLSPDDPVVGKGTMGALDDDLFVDPPTLDPAFKEFSPFVVDRRLEPFAGLELAVLIDTPLNSWRHMLGRFTLDALNSSTLLGIVAMSRSLDLRDRFLAAAAPTQPNGTSAADFFDDALITDDAVGRTVTFQARDGTRQAFVLIKDDVILGRQFIVRTTTGGRARVSLQGVLVHELTHVRNRSAEVRLLRTPDTDGGTYVDTALAQARSATGRPTAQVLDSFVGEICARHVHWIVVQEAAGNPFAPRFLPPGKLAEAVRFYAQEVTGLFDSNGYLTGIVNQGRATLLQQLSLWLQRCREFSLTDNPDESARTDTLFADTADACARGTVDTQADGLFPLPADFTEPPPT</sequence>
<dbReference type="RefSeq" id="WP_126912775.1">
    <property type="nucleotide sequence ID" value="NZ_CP034587.1"/>
</dbReference>
<name>A0A3Q9FSK0_STRLT</name>
<evidence type="ECO:0000256" key="1">
    <source>
        <dbReference type="SAM" id="MobiDB-lite"/>
    </source>
</evidence>
<evidence type="ECO:0000259" key="2">
    <source>
        <dbReference type="Pfam" id="PF01471"/>
    </source>
</evidence>